<evidence type="ECO:0000313" key="2">
    <source>
        <dbReference type="Proteomes" id="UP001317629"/>
    </source>
</evidence>
<protein>
    <recommendedName>
        <fullName evidence="3">Iron-containing redox enzyme family protein</fullName>
    </recommendedName>
</protein>
<accession>A0ABM8E6M0</accession>
<reference evidence="1 2" key="1">
    <citation type="journal article" date="2023" name="Int. J. Syst. Evol. Microbiol.">
        <title>Methylocystis iwaonis sp. nov., a type II methane-oxidizing bacterium from surface soil of a rice paddy field in Japan, and emended description of the genus Methylocystis (ex Whittenbury et al. 1970) Bowman et al. 1993.</title>
        <authorList>
            <person name="Kaise H."/>
            <person name="Sawadogo J.B."/>
            <person name="Alam M.S."/>
            <person name="Ueno C."/>
            <person name="Dianou D."/>
            <person name="Shinjo R."/>
            <person name="Asakawa S."/>
        </authorList>
    </citation>
    <scope>NUCLEOTIDE SEQUENCE [LARGE SCALE GENOMIC DNA]</scope>
    <source>
        <strain evidence="1 2">SS37A-Re</strain>
    </source>
</reference>
<evidence type="ECO:0000313" key="1">
    <source>
        <dbReference type="EMBL" id="BDV33487.1"/>
    </source>
</evidence>
<proteinExistence type="predicted"/>
<gene>
    <name evidence="1" type="ORF">SS37A_10160</name>
</gene>
<dbReference type="Proteomes" id="UP001317629">
    <property type="component" value="Chromosome"/>
</dbReference>
<sequence>MREALDVLLNNVKKEMSACPWENPYAYADFLAQTYYYVCHSTRLLGLAAGLCRVDRDLLHRRFVQHIGEEKLHERLALNDLRGLGSKLEDFPEHSITKAFYESQYYKIERLDPTALFGYILLLEGVAVSVCPDIYQRVERAHGKRCANFLRVHVEEDVDHLPKAFAQIESLSAGQKSDILVNMAQTADLYCQIISQAARGRSVERARAA</sequence>
<dbReference type="SUPFAM" id="SSF48613">
    <property type="entry name" value="Heme oxygenase-like"/>
    <property type="match status" value="1"/>
</dbReference>
<dbReference type="Gene3D" id="1.20.910.10">
    <property type="entry name" value="Heme oxygenase-like"/>
    <property type="match status" value="1"/>
</dbReference>
<dbReference type="EMBL" id="AP027142">
    <property type="protein sequence ID" value="BDV33487.1"/>
    <property type="molecule type" value="Genomic_DNA"/>
</dbReference>
<name>A0ABM8E6M0_9HYPH</name>
<dbReference type="Pfam" id="PF14518">
    <property type="entry name" value="Haem_oxygenas_2"/>
    <property type="match status" value="1"/>
</dbReference>
<keyword evidence="2" id="KW-1185">Reference proteome</keyword>
<organism evidence="1 2">
    <name type="scientific">Methylocystis iwaonis</name>
    <dbReference type="NCBI Taxonomy" id="2885079"/>
    <lineage>
        <taxon>Bacteria</taxon>
        <taxon>Pseudomonadati</taxon>
        <taxon>Pseudomonadota</taxon>
        <taxon>Alphaproteobacteria</taxon>
        <taxon>Hyphomicrobiales</taxon>
        <taxon>Methylocystaceae</taxon>
        <taxon>Methylocystis</taxon>
    </lineage>
</organism>
<dbReference type="InterPro" id="IPR016084">
    <property type="entry name" value="Haem_Oase-like_multi-hlx"/>
</dbReference>
<dbReference type="RefSeq" id="WP_281930928.1">
    <property type="nucleotide sequence ID" value="NZ_AP027142.1"/>
</dbReference>
<evidence type="ECO:0008006" key="3">
    <source>
        <dbReference type="Google" id="ProtNLM"/>
    </source>
</evidence>